<feature type="transmembrane region" description="Helical" evidence="10">
    <location>
        <begin position="6"/>
        <end position="29"/>
    </location>
</feature>
<dbReference type="Proteomes" id="UP000199318">
    <property type="component" value="Unassembled WGS sequence"/>
</dbReference>
<dbReference type="GO" id="GO:0005886">
    <property type="term" value="C:plasma membrane"/>
    <property type="evidence" value="ECO:0007669"/>
    <property type="project" value="UniProtKB-SubCell"/>
</dbReference>
<evidence type="ECO:0000256" key="7">
    <source>
        <dbReference type="ARBA" id="ARBA00022779"/>
    </source>
</evidence>
<keyword evidence="8 10" id="KW-1133">Transmembrane helix</keyword>
<gene>
    <name evidence="11" type="ORF">SAMN05444126_102138</name>
</gene>
<evidence type="ECO:0000256" key="5">
    <source>
        <dbReference type="ARBA" id="ARBA00022500"/>
    </source>
</evidence>
<comment type="caution">
    <text evidence="11">The sequence shown here is derived from an EMBL/GenBank/DDBJ whole genome shotgun (WGS) entry which is preliminary data.</text>
</comment>
<dbReference type="GO" id="GO:0071978">
    <property type="term" value="P:bacterial-type flagellum-dependent swarming motility"/>
    <property type="evidence" value="ECO:0007669"/>
    <property type="project" value="TreeGrafter"/>
</dbReference>
<evidence type="ECO:0000313" key="12">
    <source>
        <dbReference type="Proteomes" id="UP000199318"/>
    </source>
</evidence>
<keyword evidence="6 10" id="KW-0812">Transmembrane</keyword>
<name>A0A1H9Q4Q9_9BACI</name>
<evidence type="ECO:0000256" key="4">
    <source>
        <dbReference type="ARBA" id="ARBA00022475"/>
    </source>
</evidence>
<dbReference type="GO" id="GO:0006935">
    <property type="term" value="P:chemotaxis"/>
    <property type="evidence" value="ECO:0007669"/>
    <property type="project" value="UniProtKB-KW"/>
</dbReference>
<evidence type="ECO:0000256" key="6">
    <source>
        <dbReference type="ARBA" id="ARBA00022692"/>
    </source>
</evidence>
<dbReference type="PANTHER" id="PTHR35091">
    <property type="entry name" value="FLAGELLAR PROTEIN FLIL"/>
    <property type="match status" value="1"/>
</dbReference>
<keyword evidence="11" id="KW-0282">Flagellum</keyword>
<sequence>MFNNRLVNIMLIVLIALTLIGAVALVLYTQFFDEGTADREPTIDEVIERSVETDEITTNLQSNQVIRSQFVIELNDTGARNELEKRDFQVEDIIINELSELGSSDVDGQKGREEMKRSVMNEMNQLLQEGYVEEIYINQWVVQ</sequence>
<comment type="function">
    <text evidence="1 10">Controls the rotational direction of flagella during chemotaxis.</text>
</comment>
<keyword evidence="7 10" id="KW-0283">Flagellar rotation</keyword>
<evidence type="ECO:0000313" key="11">
    <source>
        <dbReference type="EMBL" id="SER55392.1"/>
    </source>
</evidence>
<dbReference type="NCBIfam" id="NF005826">
    <property type="entry name" value="PRK07718.1"/>
    <property type="match status" value="1"/>
</dbReference>
<protein>
    <recommendedName>
        <fullName evidence="10">Flagellar protein FliL</fullName>
    </recommendedName>
</protein>
<accession>A0A1H9Q4Q9</accession>
<reference evidence="12" key="1">
    <citation type="submission" date="2016-10" db="EMBL/GenBank/DDBJ databases">
        <authorList>
            <person name="de Groot N.N."/>
        </authorList>
    </citation>
    <scope>NUCLEOTIDE SEQUENCE [LARGE SCALE GENOMIC DNA]</scope>
    <source>
        <strain evidence="12">10nlg</strain>
    </source>
</reference>
<keyword evidence="9 10" id="KW-0472">Membrane</keyword>
<comment type="subcellular location">
    <subcellularLocation>
        <location evidence="2">Cell membrane</location>
        <topology evidence="2">Single-pass membrane protein</topology>
    </subcellularLocation>
</comment>
<dbReference type="STRING" id="1464123.SAMN05444126_102138"/>
<evidence type="ECO:0000256" key="3">
    <source>
        <dbReference type="ARBA" id="ARBA00008281"/>
    </source>
</evidence>
<evidence type="ECO:0000256" key="2">
    <source>
        <dbReference type="ARBA" id="ARBA00004162"/>
    </source>
</evidence>
<dbReference type="InterPro" id="IPR005503">
    <property type="entry name" value="FliL"/>
</dbReference>
<keyword evidence="11" id="KW-0966">Cell projection</keyword>
<dbReference type="PANTHER" id="PTHR35091:SF2">
    <property type="entry name" value="FLAGELLAR PROTEIN FLIL"/>
    <property type="match status" value="1"/>
</dbReference>
<dbReference type="RefSeq" id="WP_093071806.1">
    <property type="nucleotide sequence ID" value="NZ_FOGV01000002.1"/>
</dbReference>
<keyword evidence="12" id="KW-1185">Reference proteome</keyword>
<organism evidence="11 12">
    <name type="scientific">Salisediminibacterium halotolerans</name>
    <dbReference type="NCBI Taxonomy" id="517425"/>
    <lineage>
        <taxon>Bacteria</taxon>
        <taxon>Bacillati</taxon>
        <taxon>Bacillota</taxon>
        <taxon>Bacilli</taxon>
        <taxon>Bacillales</taxon>
        <taxon>Bacillaceae</taxon>
        <taxon>Salisediminibacterium</taxon>
    </lineage>
</organism>
<evidence type="ECO:0000256" key="10">
    <source>
        <dbReference type="RuleBase" id="RU364125"/>
    </source>
</evidence>
<dbReference type="GO" id="GO:0009425">
    <property type="term" value="C:bacterial-type flagellum basal body"/>
    <property type="evidence" value="ECO:0007669"/>
    <property type="project" value="InterPro"/>
</dbReference>
<keyword evidence="4 10" id="KW-1003">Cell membrane</keyword>
<keyword evidence="11" id="KW-0969">Cilium</keyword>
<keyword evidence="5 10" id="KW-0145">Chemotaxis</keyword>
<proteinExistence type="inferred from homology"/>
<dbReference type="AlphaFoldDB" id="A0A1H9Q4Q9"/>
<dbReference type="OrthoDB" id="2381796at2"/>
<evidence type="ECO:0000256" key="9">
    <source>
        <dbReference type="ARBA" id="ARBA00023136"/>
    </source>
</evidence>
<evidence type="ECO:0000256" key="1">
    <source>
        <dbReference type="ARBA" id="ARBA00002254"/>
    </source>
</evidence>
<dbReference type="EMBL" id="FOGV01000002">
    <property type="protein sequence ID" value="SER55392.1"/>
    <property type="molecule type" value="Genomic_DNA"/>
</dbReference>
<evidence type="ECO:0000256" key="8">
    <source>
        <dbReference type="ARBA" id="ARBA00022989"/>
    </source>
</evidence>
<dbReference type="Pfam" id="PF03748">
    <property type="entry name" value="FliL"/>
    <property type="match status" value="1"/>
</dbReference>
<comment type="similarity">
    <text evidence="3 10">Belongs to the FliL family.</text>
</comment>